<reference evidence="1" key="2">
    <citation type="submission" date="2020-09" db="EMBL/GenBank/DDBJ databases">
        <authorList>
            <person name="Sun Q."/>
            <person name="Zhou Y."/>
        </authorList>
    </citation>
    <scope>NUCLEOTIDE SEQUENCE</scope>
    <source>
        <strain evidence="1">CGMCC 1.15763</strain>
    </source>
</reference>
<dbReference type="PANTHER" id="PTHR43861">
    <property type="entry name" value="TRANS-ACONITATE 2-METHYLTRANSFERASE-RELATED"/>
    <property type="match status" value="1"/>
</dbReference>
<dbReference type="AlphaFoldDB" id="A0A917HW51"/>
<keyword evidence="1" id="KW-0489">Methyltransferase</keyword>
<dbReference type="CDD" id="cd02440">
    <property type="entry name" value="AdoMet_MTases"/>
    <property type="match status" value="1"/>
</dbReference>
<dbReference type="RefSeq" id="WP_188597989.1">
    <property type="nucleotide sequence ID" value="NZ_BMJW01000001.1"/>
</dbReference>
<evidence type="ECO:0000313" key="1">
    <source>
        <dbReference type="EMBL" id="GGG93390.1"/>
    </source>
</evidence>
<reference evidence="1" key="1">
    <citation type="journal article" date="2014" name="Int. J. Syst. Evol. Microbiol.">
        <title>Complete genome sequence of Corynebacterium casei LMG S-19264T (=DSM 44701T), isolated from a smear-ripened cheese.</title>
        <authorList>
            <consortium name="US DOE Joint Genome Institute (JGI-PGF)"/>
            <person name="Walter F."/>
            <person name="Albersmeier A."/>
            <person name="Kalinowski J."/>
            <person name="Ruckert C."/>
        </authorList>
    </citation>
    <scope>NUCLEOTIDE SEQUENCE</scope>
    <source>
        <strain evidence="1">CGMCC 1.15763</strain>
    </source>
</reference>
<organism evidence="1 2">
    <name type="scientific">Polaribacter pacificus</name>
    <dbReference type="NCBI Taxonomy" id="1775173"/>
    <lineage>
        <taxon>Bacteria</taxon>
        <taxon>Pseudomonadati</taxon>
        <taxon>Bacteroidota</taxon>
        <taxon>Flavobacteriia</taxon>
        <taxon>Flavobacteriales</taxon>
        <taxon>Flavobacteriaceae</taxon>
    </lineage>
</organism>
<keyword evidence="2" id="KW-1185">Reference proteome</keyword>
<comment type="caution">
    <text evidence="1">The sequence shown here is derived from an EMBL/GenBank/DDBJ whole genome shotgun (WGS) entry which is preliminary data.</text>
</comment>
<evidence type="ECO:0000313" key="2">
    <source>
        <dbReference type="Proteomes" id="UP000633278"/>
    </source>
</evidence>
<keyword evidence="1" id="KW-0808">Transferase</keyword>
<proteinExistence type="predicted"/>
<dbReference type="Pfam" id="PF13489">
    <property type="entry name" value="Methyltransf_23"/>
    <property type="match status" value="1"/>
</dbReference>
<sequence length="286" mass="32973">MTSTEELYNNLEPYLDCTDYSVSNEPFSLLINKEFNLLVTQPVPEQLSKYYESPAYISHSNTSKTIVDKIYQGVRKFTLQKKVKLINSFNSSTKLLLDVGCGTGDFLKQANENGWSVTGVEPNLGARNLASSKGISVFEDLTALENQQYDVISLWHVLEHVEQLDEYLNQIKKLLKEDGVLIIAVPNFNSYDAEYYKNFWAAYDVPRHVWHFSQQAISKLMKERAMSVFKILPMKFDSYYVSLLSEKYKNSKNNFIKAFYIGFVSNIKARKSSEYSSLIYLIKKDK</sequence>
<dbReference type="GO" id="GO:0008168">
    <property type="term" value="F:methyltransferase activity"/>
    <property type="evidence" value="ECO:0007669"/>
    <property type="project" value="UniProtKB-KW"/>
</dbReference>
<protein>
    <submittedName>
        <fullName evidence="1">Methyltransferase</fullName>
    </submittedName>
</protein>
<name>A0A917HW51_9FLAO</name>
<dbReference type="Gene3D" id="3.40.50.150">
    <property type="entry name" value="Vaccinia Virus protein VP39"/>
    <property type="match status" value="1"/>
</dbReference>
<gene>
    <name evidence="1" type="ORF">GCM10011416_08130</name>
</gene>
<dbReference type="Proteomes" id="UP000633278">
    <property type="component" value="Unassembled WGS sequence"/>
</dbReference>
<dbReference type="EMBL" id="BMJW01000001">
    <property type="protein sequence ID" value="GGG93390.1"/>
    <property type="molecule type" value="Genomic_DNA"/>
</dbReference>
<dbReference type="InterPro" id="IPR029063">
    <property type="entry name" value="SAM-dependent_MTases_sf"/>
</dbReference>
<accession>A0A917HW51</accession>
<dbReference type="SUPFAM" id="SSF53335">
    <property type="entry name" value="S-adenosyl-L-methionine-dependent methyltransferases"/>
    <property type="match status" value="1"/>
</dbReference>
<dbReference type="GO" id="GO:0032259">
    <property type="term" value="P:methylation"/>
    <property type="evidence" value="ECO:0007669"/>
    <property type="project" value="UniProtKB-KW"/>
</dbReference>